<feature type="compositionally biased region" description="Low complexity" evidence="1">
    <location>
        <begin position="71"/>
        <end position="82"/>
    </location>
</feature>
<evidence type="ECO:0000256" key="1">
    <source>
        <dbReference type="SAM" id="MobiDB-lite"/>
    </source>
</evidence>
<organism evidence="2 3">
    <name type="scientific">Oikopleura dioica</name>
    <name type="common">Tunicate</name>
    <dbReference type="NCBI Taxonomy" id="34765"/>
    <lineage>
        <taxon>Eukaryota</taxon>
        <taxon>Metazoa</taxon>
        <taxon>Chordata</taxon>
        <taxon>Tunicata</taxon>
        <taxon>Appendicularia</taxon>
        <taxon>Copelata</taxon>
        <taxon>Oikopleuridae</taxon>
        <taxon>Oikopleura</taxon>
    </lineage>
</organism>
<feature type="region of interest" description="Disordered" evidence="1">
    <location>
        <begin position="1"/>
        <end position="25"/>
    </location>
</feature>
<reference evidence="2 3" key="1">
    <citation type="submission" date="2021-04" db="EMBL/GenBank/DDBJ databases">
        <authorList>
            <person name="Bliznina A."/>
        </authorList>
    </citation>
    <scope>NUCLEOTIDE SEQUENCE [LARGE SCALE GENOMIC DNA]</scope>
</reference>
<name>A0ABN7SEC8_OIKDI</name>
<proteinExistence type="predicted"/>
<evidence type="ECO:0000313" key="2">
    <source>
        <dbReference type="EMBL" id="CAG5098709.1"/>
    </source>
</evidence>
<feature type="region of interest" description="Disordered" evidence="1">
    <location>
        <begin position="41"/>
        <end position="88"/>
    </location>
</feature>
<dbReference type="EMBL" id="OU015569">
    <property type="protein sequence ID" value="CAG5098709.1"/>
    <property type="molecule type" value="Genomic_DNA"/>
</dbReference>
<gene>
    <name evidence="2" type="ORF">OKIOD_LOCUS7463</name>
</gene>
<protein>
    <submittedName>
        <fullName evidence="2">Oidioi.mRNA.OKI2018_I69.XSR.g15905.t1.cds</fullName>
    </submittedName>
</protein>
<dbReference type="Proteomes" id="UP001158576">
    <property type="component" value="Chromosome XSR"/>
</dbReference>
<keyword evidence="3" id="KW-1185">Reference proteome</keyword>
<feature type="compositionally biased region" description="Basic and acidic residues" evidence="1">
    <location>
        <begin position="9"/>
        <end position="22"/>
    </location>
</feature>
<sequence>MTSKNRNVPKREYFNDLDKESESSPISLEEIEAYCNSRRTVGEERNSLEINPFDSRGNSPFDQSEYTWSRPKQPQQSGKPQPAVRAGTPRYVNFVKATKTGVVKEPTYEATSSSAFTSSYQPSYCQKLKCMYIRVNGALTQRFNPTDQK</sequence>
<accession>A0ABN7SEC8</accession>
<evidence type="ECO:0000313" key="3">
    <source>
        <dbReference type="Proteomes" id="UP001158576"/>
    </source>
</evidence>
<feature type="compositionally biased region" description="Polar residues" evidence="1">
    <location>
        <begin position="56"/>
        <end position="67"/>
    </location>
</feature>